<comment type="caution">
    <text evidence="5">The sequence shown here is derived from an EMBL/GenBank/DDBJ whole genome shotgun (WGS) entry which is preliminary data.</text>
</comment>
<dbReference type="SUPFAM" id="SSF47413">
    <property type="entry name" value="lambda repressor-like DNA-binding domains"/>
    <property type="match status" value="1"/>
</dbReference>
<dbReference type="PROSITE" id="PS50943">
    <property type="entry name" value="HTH_CROC1"/>
    <property type="match status" value="1"/>
</dbReference>
<dbReference type="HAMAP" id="MF_00535">
    <property type="entry name" value="Cyanate_hydrat"/>
    <property type="match status" value="1"/>
</dbReference>
<accession>A0ABD3PSA3</accession>
<dbReference type="AlphaFoldDB" id="A0ABD3PSA3"/>
<dbReference type="Gene3D" id="1.10.260.40">
    <property type="entry name" value="lambda repressor-like DNA-binding domains"/>
    <property type="match status" value="1"/>
</dbReference>
<evidence type="ECO:0000256" key="1">
    <source>
        <dbReference type="ARBA" id="ARBA00003561"/>
    </source>
</evidence>
<dbReference type="CDD" id="cd00093">
    <property type="entry name" value="HTH_XRE"/>
    <property type="match status" value="1"/>
</dbReference>
<dbReference type="SMART" id="SM01116">
    <property type="entry name" value="Cyanate_lyase"/>
    <property type="match status" value="1"/>
</dbReference>
<gene>
    <name evidence="3" type="primary">CYN</name>
    <name evidence="5" type="ORF">HJC23_003024</name>
</gene>
<feature type="active site" evidence="3">
    <location>
        <position position="140"/>
    </location>
</feature>
<keyword evidence="6" id="KW-1185">Reference proteome</keyword>
<evidence type="ECO:0000259" key="4">
    <source>
        <dbReference type="PROSITE" id="PS50943"/>
    </source>
</evidence>
<dbReference type="PANTHER" id="PTHR34186">
    <property type="entry name" value="CYANATE HYDRATASE"/>
    <property type="match status" value="1"/>
</dbReference>
<dbReference type="InterPro" id="IPR001387">
    <property type="entry name" value="Cro/C1-type_HTH"/>
</dbReference>
<dbReference type="InterPro" id="IPR003712">
    <property type="entry name" value="Cyanate_lyase_C"/>
</dbReference>
<reference evidence="5 6" key="1">
    <citation type="journal article" date="2020" name="G3 (Bethesda)">
        <title>Improved Reference Genome for Cyclotella cryptica CCMP332, a Model for Cell Wall Morphogenesis, Salinity Adaptation, and Lipid Production in Diatoms (Bacillariophyta).</title>
        <authorList>
            <person name="Roberts W.R."/>
            <person name="Downey K.M."/>
            <person name="Ruck E.C."/>
            <person name="Traller J.C."/>
            <person name="Alverson A.J."/>
        </authorList>
    </citation>
    <scope>NUCLEOTIDE SEQUENCE [LARGE SCALE GENOMIC DNA]</scope>
    <source>
        <strain evidence="5 6">CCMP332</strain>
    </source>
</reference>
<dbReference type="EMBL" id="JABMIG020000119">
    <property type="protein sequence ID" value="KAL3791035.1"/>
    <property type="molecule type" value="Genomic_DNA"/>
</dbReference>
<comment type="catalytic activity">
    <reaction evidence="3">
        <text>cyanate + hydrogencarbonate + 3 H(+) = NH4(+) + 2 CO2</text>
        <dbReference type="Rhea" id="RHEA:11120"/>
        <dbReference type="ChEBI" id="CHEBI:15378"/>
        <dbReference type="ChEBI" id="CHEBI:16526"/>
        <dbReference type="ChEBI" id="CHEBI:17544"/>
        <dbReference type="ChEBI" id="CHEBI:28938"/>
        <dbReference type="ChEBI" id="CHEBI:29195"/>
        <dbReference type="EC" id="4.2.1.104"/>
    </reaction>
</comment>
<dbReference type="SUPFAM" id="SSF55234">
    <property type="entry name" value="Cyanase C-terminal domain"/>
    <property type="match status" value="1"/>
</dbReference>
<feature type="active site" evidence="3">
    <location>
        <position position="137"/>
    </location>
</feature>
<dbReference type="InterPro" id="IPR010982">
    <property type="entry name" value="Lambda_DNA-bd_dom_sf"/>
</dbReference>
<evidence type="ECO:0000256" key="2">
    <source>
        <dbReference type="ARBA" id="ARBA00023239"/>
    </source>
</evidence>
<dbReference type="Pfam" id="PF02560">
    <property type="entry name" value="Cyanate_lyase"/>
    <property type="match status" value="1"/>
</dbReference>
<organism evidence="5 6">
    <name type="scientific">Cyclotella cryptica</name>
    <dbReference type="NCBI Taxonomy" id="29204"/>
    <lineage>
        <taxon>Eukaryota</taxon>
        <taxon>Sar</taxon>
        <taxon>Stramenopiles</taxon>
        <taxon>Ochrophyta</taxon>
        <taxon>Bacillariophyta</taxon>
        <taxon>Coscinodiscophyceae</taxon>
        <taxon>Thalassiosirophycidae</taxon>
        <taxon>Stephanodiscales</taxon>
        <taxon>Stephanodiscaceae</taxon>
        <taxon>Cyclotella</taxon>
    </lineage>
</organism>
<dbReference type="InterPro" id="IPR048564">
    <property type="entry name" value="CYNS_N"/>
</dbReference>
<comment type="similarity">
    <text evidence="3">Belongs to the cyanase family.</text>
</comment>
<dbReference type="Proteomes" id="UP001516023">
    <property type="component" value="Unassembled WGS sequence"/>
</dbReference>
<proteinExistence type="inferred from homology"/>
<keyword evidence="2 3" id="KW-0456">Lyase</keyword>
<dbReference type="PANTHER" id="PTHR34186:SF2">
    <property type="entry name" value="CYANATE HYDRATASE"/>
    <property type="match status" value="1"/>
</dbReference>
<dbReference type="PRINTS" id="PR01693">
    <property type="entry name" value="CYANASE"/>
</dbReference>
<evidence type="ECO:0000313" key="6">
    <source>
        <dbReference type="Proteomes" id="UP001516023"/>
    </source>
</evidence>
<sequence length="209" mass="23181">MMMSRSCLSARRASAFFNRCIPSSHQQSFSFEGKLHVVTSRGYASINATDQAERTKRLLDAKAKAGLTYDSLASKLGVTNTYAAQLMLGQAKLSPEIAEKLQEALPTLSQEDLQDMQAIFPMRSFDSDILKEPNIYRTYEAITHYGEAIKSIINEQSGDGIMSAIDFYCDVGTTTGKHGEKRVVITFNGKFLPHVVQKNEDNTAKSPRD</sequence>
<dbReference type="GO" id="GO:0008824">
    <property type="term" value="F:cyanate hydratase activity"/>
    <property type="evidence" value="ECO:0007669"/>
    <property type="project" value="UniProtKB-UniRule"/>
</dbReference>
<dbReference type="Pfam" id="PF21291">
    <property type="entry name" value="CYNS_N"/>
    <property type="match status" value="1"/>
</dbReference>
<name>A0ABD3PSA3_9STRA</name>
<feature type="domain" description="HTH cro/C1-type" evidence="4">
    <location>
        <begin position="58"/>
        <end position="113"/>
    </location>
</feature>
<feature type="active site" evidence="3">
    <location>
        <position position="163"/>
    </location>
</feature>
<dbReference type="InterPro" id="IPR036581">
    <property type="entry name" value="Cyanate_lyase_C_sf"/>
</dbReference>
<protein>
    <recommendedName>
        <fullName evidence="3">Cyanate hydratase</fullName>
        <shortName evidence="3">Cyanase</shortName>
        <ecNumber evidence="3">4.2.1.104</ecNumber>
    </recommendedName>
    <alternativeName>
        <fullName evidence="3">Cyanate hydrolase</fullName>
    </alternativeName>
    <alternativeName>
        <fullName evidence="3">Cyanate lyase</fullName>
    </alternativeName>
</protein>
<dbReference type="EC" id="4.2.1.104" evidence="3"/>
<evidence type="ECO:0000313" key="5">
    <source>
        <dbReference type="EMBL" id="KAL3791035.1"/>
    </source>
</evidence>
<evidence type="ECO:0000256" key="3">
    <source>
        <dbReference type="HAMAP-Rule" id="MF_03139"/>
    </source>
</evidence>
<dbReference type="Gene3D" id="3.30.1160.10">
    <property type="entry name" value="Cyanate lyase, C-terminal domain"/>
    <property type="match status" value="1"/>
</dbReference>
<dbReference type="InterPro" id="IPR008076">
    <property type="entry name" value="Cyanase"/>
</dbReference>
<comment type="function">
    <text evidence="1 3">Catalyzes the reaction of cyanate with bicarbonate to produce ammonia and carbon dioxide.</text>
</comment>